<evidence type="ECO:0000259" key="3">
    <source>
        <dbReference type="PROSITE" id="PS51186"/>
    </source>
</evidence>
<evidence type="ECO:0000313" key="4">
    <source>
        <dbReference type="EMBL" id="SHI62779.1"/>
    </source>
</evidence>
<keyword evidence="2" id="KW-0012">Acyltransferase</keyword>
<dbReference type="EMBL" id="FQXU01000017">
    <property type="protein sequence ID" value="SHI62779.1"/>
    <property type="molecule type" value="Genomic_DNA"/>
</dbReference>
<dbReference type="Proteomes" id="UP000184241">
    <property type="component" value="Unassembled WGS sequence"/>
</dbReference>
<evidence type="ECO:0000256" key="2">
    <source>
        <dbReference type="ARBA" id="ARBA00023315"/>
    </source>
</evidence>
<protein>
    <submittedName>
        <fullName evidence="4">Acetyltransferase (GNAT) family protein</fullName>
    </submittedName>
</protein>
<dbReference type="InterPro" id="IPR016181">
    <property type="entry name" value="Acyl_CoA_acyltransferase"/>
</dbReference>
<dbReference type="RefSeq" id="WP_073022420.1">
    <property type="nucleotide sequence ID" value="NZ_FQXU01000017.1"/>
</dbReference>
<organism evidence="4 5">
    <name type="scientific">Clostridium intestinale DSM 6191</name>
    <dbReference type="NCBI Taxonomy" id="1121320"/>
    <lineage>
        <taxon>Bacteria</taxon>
        <taxon>Bacillati</taxon>
        <taxon>Bacillota</taxon>
        <taxon>Clostridia</taxon>
        <taxon>Eubacteriales</taxon>
        <taxon>Clostridiaceae</taxon>
        <taxon>Clostridium</taxon>
    </lineage>
</organism>
<proteinExistence type="predicted"/>
<feature type="domain" description="N-acetyltransferase" evidence="3">
    <location>
        <begin position="17"/>
        <end position="151"/>
    </location>
</feature>
<keyword evidence="1 4" id="KW-0808">Transferase</keyword>
<dbReference type="GO" id="GO:0016747">
    <property type="term" value="F:acyltransferase activity, transferring groups other than amino-acyl groups"/>
    <property type="evidence" value="ECO:0007669"/>
    <property type="project" value="InterPro"/>
</dbReference>
<evidence type="ECO:0000256" key="1">
    <source>
        <dbReference type="ARBA" id="ARBA00022679"/>
    </source>
</evidence>
<accession>A0A1M6CP93</accession>
<sequence>MNIIEEKNMSEINLIKPLWEKLNEVHLKQSVYFKKKYESFTFEERIESILKKAQHGKIKLYMIYDEKENRYVGYCLSSIQEEVGEIESIFIEENYRKSGLGDKLMSKSLKWFEENSITNIEINVVYANDSALPFYQKHGFFIGNYILRRQK</sequence>
<dbReference type="PROSITE" id="PS51186">
    <property type="entry name" value="GNAT"/>
    <property type="match status" value="1"/>
</dbReference>
<dbReference type="PANTHER" id="PTHR43420:SF12">
    <property type="entry name" value="N-ACETYLTRANSFERASE DOMAIN-CONTAINING PROTEIN"/>
    <property type="match status" value="1"/>
</dbReference>
<evidence type="ECO:0000313" key="5">
    <source>
        <dbReference type="Proteomes" id="UP000184241"/>
    </source>
</evidence>
<dbReference type="InterPro" id="IPR000182">
    <property type="entry name" value="GNAT_dom"/>
</dbReference>
<dbReference type="InterPro" id="IPR050680">
    <property type="entry name" value="YpeA/RimI_acetyltransf"/>
</dbReference>
<dbReference type="Pfam" id="PF00583">
    <property type="entry name" value="Acetyltransf_1"/>
    <property type="match status" value="1"/>
</dbReference>
<dbReference type="Gene3D" id="3.40.630.30">
    <property type="match status" value="1"/>
</dbReference>
<dbReference type="SUPFAM" id="SSF55729">
    <property type="entry name" value="Acyl-CoA N-acyltransferases (Nat)"/>
    <property type="match status" value="1"/>
</dbReference>
<name>A0A1M6CP93_9CLOT</name>
<dbReference type="CDD" id="cd04301">
    <property type="entry name" value="NAT_SF"/>
    <property type="match status" value="1"/>
</dbReference>
<dbReference type="AlphaFoldDB" id="A0A1M6CP93"/>
<reference evidence="4 5" key="1">
    <citation type="submission" date="2016-11" db="EMBL/GenBank/DDBJ databases">
        <authorList>
            <person name="Jaros S."/>
            <person name="Januszkiewicz K."/>
            <person name="Wedrychowicz H."/>
        </authorList>
    </citation>
    <scope>NUCLEOTIDE SEQUENCE [LARGE SCALE GENOMIC DNA]</scope>
    <source>
        <strain evidence="4 5">DSM 6191</strain>
    </source>
</reference>
<gene>
    <name evidence="4" type="ORF">SAMN02745941_04084</name>
</gene>
<dbReference type="PANTHER" id="PTHR43420">
    <property type="entry name" value="ACETYLTRANSFERASE"/>
    <property type="match status" value="1"/>
</dbReference>